<evidence type="ECO:0000256" key="1">
    <source>
        <dbReference type="SAM" id="MobiDB-lite"/>
    </source>
</evidence>
<proteinExistence type="predicted"/>
<gene>
    <name evidence="4" type="ORF">MKK02DRAFT_45226</name>
</gene>
<dbReference type="EMBL" id="JAKWFO010000005">
    <property type="protein sequence ID" value="KAI9636523.1"/>
    <property type="molecule type" value="Genomic_DNA"/>
</dbReference>
<dbReference type="SUPFAM" id="SSF55797">
    <property type="entry name" value="PR-1-like"/>
    <property type="match status" value="1"/>
</dbReference>
<dbReference type="SMART" id="SM00198">
    <property type="entry name" value="SCP"/>
    <property type="match status" value="1"/>
</dbReference>
<keyword evidence="2" id="KW-0732">Signal</keyword>
<feature type="region of interest" description="Disordered" evidence="1">
    <location>
        <begin position="60"/>
        <end position="82"/>
    </location>
</feature>
<name>A0AA38LVI3_9TREE</name>
<dbReference type="PRINTS" id="PR00837">
    <property type="entry name" value="V5TPXLIKE"/>
</dbReference>
<protein>
    <submittedName>
        <fullName evidence="4">CAP domain-containing protein</fullName>
    </submittedName>
</protein>
<feature type="domain" description="SCP" evidence="3">
    <location>
        <begin position="138"/>
        <end position="270"/>
    </location>
</feature>
<comment type="caution">
    <text evidence="4">The sequence shown here is derived from an EMBL/GenBank/DDBJ whole genome shotgun (WGS) entry which is preliminary data.</text>
</comment>
<feature type="region of interest" description="Disordered" evidence="1">
    <location>
        <begin position="110"/>
        <end position="138"/>
    </location>
</feature>
<dbReference type="InterPro" id="IPR014044">
    <property type="entry name" value="CAP_dom"/>
</dbReference>
<dbReference type="AlphaFoldDB" id="A0AA38LVI3"/>
<reference evidence="4" key="1">
    <citation type="journal article" date="2022" name="G3 (Bethesda)">
        <title>High quality genome of the basidiomycete yeast Dioszegia hungarica PDD-24b-2 isolated from cloud water.</title>
        <authorList>
            <person name="Jarrige D."/>
            <person name="Haridas S."/>
            <person name="Bleykasten-Grosshans C."/>
            <person name="Joly M."/>
            <person name="Nadalig T."/>
            <person name="Sancelme M."/>
            <person name="Vuilleumier S."/>
            <person name="Grigoriev I.V."/>
            <person name="Amato P."/>
            <person name="Bringel F."/>
        </authorList>
    </citation>
    <scope>NUCLEOTIDE SEQUENCE</scope>
    <source>
        <strain evidence="4">PDD-24b-2</strain>
    </source>
</reference>
<evidence type="ECO:0000313" key="4">
    <source>
        <dbReference type="EMBL" id="KAI9636523.1"/>
    </source>
</evidence>
<dbReference type="InterPro" id="IPR035940">
    <property type="entry name" value="CAP_sf"/>
</dbReference>
<evidence type="ECO:0000259" key="3">
    <source>
        <dbReference type="SMART" id="SM00198"/>
    </source>
</evidence>
<dbReference type="Proteomes" id="UP001164286">
    <property type="component" value="Unassembled WGS sequence"/>
</dbReference>
<evidence type="ECO:0000313" key="5">
    <source>
        <dbReference type="Proteomes" id="UP001164286"/>
    </source>
</evidence>
<organism evidence="4 5">
    <name type="scientific">Dioszegia hungarica</name>
    <dbReference type="NCBI Taxonomy" id="4972"/>
    <lineage>
        <taxon>Eukaryota</taxon>
        <taxon>Fungi</taxon>
        <taxon>Dikarya</taxon>
        <taxon>Basidiomycota</taxon>
        <taxon>Agaricomycotina</taxon>
        <taxon>Tremellomycetes</taxon>
        <taxon>Tremellales</taxon>
        <taxon>Bulleribasidiaceae</taxon>
        <taxon>Dioszegia</taxon>
    </lineage>
</organism>
<sequence length="290" mass="31133">MLKNLVQSWLALGIIAEMVLSAPAGPTGRPQGAPILIQSGNNRTRHFALGGALISFDPAGNATSSSEVSSTTPAQSSSTRPNGAELIAVEVSEVVDGSILVQYYQEKNSRAPSTAYQTPPPAPPAAQPSLTHALPPTDEAGKWVDLHNRARELFGAGKLEWRDDLVARAKANADLCTGDHSNAGENIAAQSGSLTPELTVEWWMAEEVFYDWSTPGFEDKTGHFTQAVWKNSRFVGCYTTKCNPGTVFEASYGVSYQSTCEYDPVGNYVNPGEFAKNVGKRESGIAPWRP</sequence>
<dbReference type="PANTHER" id="PTHR10334">
    <property type="entry name" value="CYSTEINE-RICH SECRETORY PROTEIN-RELATED"/>
    <property type="match status" value="1"/>
</dbReference>
<feature type="compositionally biased region" description="Polar residues" evidence="1">
    <location>
        <begin position="61"/>
        <end position="81"/>
    </location>
</feature>
<dbReference type="Gene3D" id="3.40.33.10">
    <property type="entry name" value="CAP"/>
    <property type="match status" value="1"/>
</dbReference>
<evidence type="ECO:0000256" key="2">
    <source>
        <dbReference type="SAM" id="SignalP"/>
    </source>
</evidence>
<accession>A0AA38LVI3</accession>
<dbReference type="GeneID" id="77732505"/>
<feature type="chain" id="PRO_5041271069" evidence="2">
    <location>
        <begin position="22"/>
        <end position="290"/>
    </location>
</feature>
<keyword evidence="5" id="KW-1185">Reference proteome</keyword>
<dbReference type="Pfam" id="PF00188">
    <property type="entry name" value="CAP"/>
    <property type="match status" value="1"/>
</dbReference>
<dbReference type="InterPro" id="IPR001283">
    <property type="entry name" value="CRISP-related"/>
</dbReference>
<dbReference type="RefSeq" id="XP_052946300.1">
    <property type="nucleotide sequence ID" value="XM_053093300.1"/>
</dbReference>
<feature type="signal peptide" evidence="2">
    <location>
        <begin position="1"/>
        <end position="21"/>
    </location>
</feature>